<feature type="transmembrane region" description="Helical" evidence="1">
    <location>
        <begin position="215"/>
        <end position="236"/>
    </location>
</feature>
<dbReference type="Proteomes" id="UP000199664">
    <property type="component" value="Unassembled WGS sequence"/>
</dbReference>
<keyword evidence="3" id="KW-1185">Reference proteome</keyword>
<dbReference type="STRING" id="1036779.SAMN04515666_101469"/>
<feature type="transmembrane region" description="Helical" evidence="1">
    <location>
        <begin position="166"/>
        <end position="194"/>
    </location>
</feature>
<dbReference type="Pfam" id="PF09991">
    <property type="entry name" value="DUF2232"/>
    <property type="match status" value="1"/>
</dbReference>
<sequence>MLPIVGIGAGLVSALLFTVVITGSPLALLLSYVAPLPVFIAALGWNHRAGLVAVASGTLAVTLVLKLSLGLAFAIGAALPAWWIAYLALLARNDDQNNSEWYPLGRLLVWIAAVATLVTVGGALAISTDFETYQRVMTHGLRLVLSGGEGIGPVVRLPAGVDAGEIAARLAALVPAAAGASFVPMIVANLWLAAKAVRVSGRLPRPWPLISATRLPAQAVAGLVGGILLSFAGGFIGLAGAALAGALIAAFGLAGLAAVHDLSRGKSWRTPTLLAIYLALVVMLITVFPFLALLGIADALIDLRRRKPPASPAA</sequence>
<keyword evidence="1" id="KW-0812">Transmembrane</keyword>
<evidence type="ECO:0000313" key="3">
    <source>
        <dbReference type="Proteomes" id="UP000199664"/>
    </source>
</evidence>
<protein>
    <submittedName>
        <fullName evidence="2">Predicted membrane protein</fullName>
    </submittedName>
</protein>
<dbReference type="EMBL" id="FOAN01000001">
    <property type="protein sequence ID" value="SEK41810.1"/>
    <property type="molecule type" value="Genomic_DNA"/>
</dbReference>
<keyword evidence="1" id="KW-1133">Transmembrane helix</keyword>
<accession>A0A1H7GYU2</accession>
<feature type="transmembrane region" description="Helical" evidence="1">
    <location>
        <begin position="6"/>
        <end position="33"/>
    </location>
</feature>
<evidence type="ECO:0000313" key="2">
    <source>
        <dbReference type="EMBL" id="SEK41810.1"/>
    </source>
</evidence>
<dbReference type="InterPro" id="IPR018710">
    <property type="entry name" value="DUF2232"/>
</dbReference>
<gene>
    <name evidence="2" type="ORF">SAMN04515666_101469</name>
</gene>
<keyword evidence="1" id="KW-0472">Membrane</keyword>
<name>A0A1H7GYU2_9HYPH</name>
<dbReference type="AlphaFoldDB" id="A0A1H7GYU2"/>
<dbReference type="RefSeq" id="WP_167561494.1">
    <property type="nucleotide sequence ID" value="NZ_FOAN01000001.1"/>
</dbReference>
<feature type="transmembrane region" description="Helical" evidence="1">
    <location>
        <begin position="45"/>
        <end position="65"/>
    </location>
</feature>
<reference evidence="3" key="1">
    <citation type="submission" date="2016-10" db="EMBL/GenBank/DDBJ databases">
        <authorList>
            <person name="Varghese N."/>
            <person name="Submissions S."/>
        </authorList>
    </citation>
    <scope>NUCLEOTIDE SEQUENCE [LARGE SCALE GENOMIC DNA]</scope>
    <source>
        <strain evidence="3">LMG 26383,CCUG 61248,R- 45681</strain>
    </source>
</reference>
<feature type="transmembrane region" description="Helical" evidence="1">
    <location>
        <begin position="103"/>
        <end position="126"/>
    </location>
</feature>
<feature type="transmembrane region" description="Helical" evidence="1">
    <location>
        <begin position="274"/>
        <end position="297"/>
    </location>
</feature>
<organism evidence="2 3">
    <name type="scientific">Bosea lupini</name>
    <dbReference type="NCBI Taxonomy" id="1036779"/>
    <lineage>
        <taxon>Bacteria</taxon>
        <taxon>Pseudomonadati</taxon>
        <taxon>Pseudomonadota</taxon>
        <taxon>Alphaproteobacteria</taxon>
        <taxon>Hyphomicrobiales</taxon>
        <taxon>Boseaceae</taxon>
        <taxon>Bosea</taxon>
    </lineage>
</organism>
<evidence type="ECO:0000256" key="1">
    <source>
        <dbReference type="SAM" id="Phobius"/>
    </source>
</evidence>
<feature type="transmembrane region" description="Helical" evidence="1">
    <location>
        <begin position="71"/>
        <end position="91"/>
    </location>
</feature>
<feature type="transmembrane region" description="Helical" evidence="1">
    <location>
        <begin position="242"/>
        <end position="262"/>
    </location>
</feature>
<proteinExistence type="predicted"/>